<dbReference type="InterPro" id="IPR056773">
    <property type="entry name" value="WHD_ORC2"/>
</dbReference>
<proteinExistence type="inferred from homology"/>
<feature type="region of interest" description="Disordered" evidence="6">
    <location>
        <begin position="277"/>
        <end position="303"/>
    </location>
</feature>
<evidence type="ECO:0000259" key="7">
    <source>
        <dbReference type="Pfam" id="PF04084"/>
    </source>
</evidence>
<feature type="compositionally biased region" description="Low complexity" evidence="6">
    <location>
        <begin position="289"/>
        <end position="300"/>
    </location>
</feature>
<evidence type="ECO:0000313" key="10">
    <source>
        <dbReference type="Proteomes" id="UP000559027"/>
    </source>
</evidence>
<reference evidence="9 10" key="1">
    <citation type="journal article" date="2020" name="ISME J.">
        <title>Uncovering the hidden diversity of litter-decomposition mechanisms in mushroom-forming fungi.</title>
        <authorList>
            <person name="Floudas D."/>
            <person name="Bentzer J."/>
            <person name="Ahren D."/>
            <person name="Johansson T."/>
            <person name="Persson P."/>
            <person name="Tunlid A."/>
        </authorList>
    </citation>
    <scope>NUCLEOTIDE SEQUENCE [LARGE SCALE GENOMIC DNA]</scope>
    <source>
        <strain evidence="9 10">CBS 146.42</strain>
    </source>
</reference>
<dbReference type="Pfam" id="PF04084">
    <property type="entry name" value="RecA-like_ORC2"/>
    <property type="match status" value="1"/>
</dbReference>
<dbReference type="EMBL" id="JAACJO010000013">
    <property type="protein sequence ID" value="KAF5350977.1"/>
    <property type="molecule type" value="Genomic_DNA"/>
</dbReference>
<dbReference type="AlphaFoldDB" id="A0A8H5D2J4"/>
<dbReference type="PANTHER" id="PTHR14052">
    <property type="entry name" value="ORIGIN RECOGNITION COMPLEX SUBUNIT 2"/>
    <property type="match status" value="1"/>
</dbReference>
<comment type="subunit">
    <text evidence="5">Component of the origin recognition complex (ORC).</text>
</comment>
<accession>A0A8H5D2J4</accession>
<keyword evidence="4 5" id="KW-0539">Nucleus</keyword>
<comment type="subcellular location">
    <subcellularLocation>
        <location evidence="1 5">Nucleus</location>
    </subcellularLocation>
</comment>
<dbReference type="GO" id="GO:0003688">
    <property type="term" value="F:DNA replication origin binding"/>
    <property type="evidence" value="ECO:0007669"/>
    <property type="project" value="UniProtKB-UniRule"/>
</dbReference>
<evidence type="ECO:0000256" key="2">
    <source>
        <dbReference type="ARBA" id="ARBA00007421"/>
    </source>
</evidence>
<evidence type="ECO:0000256" key="3">
    <source>
        <dbReference type="ARBA" id="ARBA00022705"/>
    </source>
</evidence>
<evidence type="ECO:0000313" key="9">
    <source>
        <dbReference type="EMBL" id="KAF5350977.1"/>
    </source>
</evidence>
<dbReference type="Proteomes" id="UP000559027">
    <property type="component" value="Unassembled WGS sequence"/>
</dbReference>
<dbReference type="GO" id="GO:0006260">
    <property type="term" value="P:DNA replication"/>
    <property type="evidence" value="ECO:0007669"/>
    <property type="project" value="UniProtKB-UniRule"/>
</dbReference>
<dbReference type="Pfam" id="PF24882">
    <property type="entry name" value="WHD_ORC2"/>
    <property type="match status" value="1"/>
</dbReference>
<feature type="domain" description="Origin recognition complex subunit 2 winged-helix" evidence="8">
    <location>
        <begin position="419"/>
        <end position="478"/>
    </location>
</feature>
<protein>
    <recommendedName>
        <fullName evidence="5">Origin recognition complex subunit 2</fullName>
    </recommendedName>
</protein>
<evidence type="ECO:0000256" key="5">
    <source>
        <dbReference type="RuleBase" id="RU368084"/>
    </source>
</evidence>
<evidence type="ECO:0000256" key="1">
    <source>
        <dbReference type="ARBA" id="ARBA00004123"/>
    </source>
</evidence>
<dbReference type="OrthoDB" id="346673at2759"/>
<comment type="caution">
    <text evidence="9">The sequence shown here is derived from an EMBL/GenBank/DDBJ whole genome shotgun (WGS) entry which is preliminary data.</text>
</comment>
<dbReference type="InterPro" id="IPR056772">
    <property type="entry name" value="RecA-like_ORC2"/>
</dbReference>
<evidence type="ECO:0000256" key="6">
    <source>
        <dbReference type="SAM" id="MobiDB-lite"/>
    </source>
</evidence>
<organism evidence="9 10">
    <name type="scientific">Leucocoprinus leucothites</name>
    <dbReference type="NCBI Taxonomy" id="201217"/>
    <lineage>
        <taxon>Eukaryota</taxon>
        <taxon>Fungi</taxon>
        <taxon>Dikarya</taxon>
        <taxon>Basidiomycota</taxon>
        <taxon>Agaricomycotina</taxon>
        <taxon>Agaricomycetes</taxon>
        <taxon>Agaricomycetidae</taxon>
        <taxon>Agaricales</taxon>
        <taxon>Agaricineae</taxon>
        <taxon>Agaricaceae</taxon>
        <taxon>Leucocoprinus</taxon>
    </lineage>
</organism>
<feature type="compositionally biased region" description="Acidic residues" evidence="6">
    <location>
        <begin position="13"/>
        <end position="38"/>
    </location>
</feature>
<evidence type="ECO:0000256" key="4">
    <source>
        <dbReference type="ARBA" id="ARBA00023242"/>
    </source>
</evidence>
<name>A0A8H5D2J4_9AGAR</name>
<feature type="region of interest" description="Disordered" evidence="6">
    <location>
        <begin position="1"/>
        <end position="53"/>
    </location>
</feature>
<comment type="similarity">
    <text evidence="2 5">Belongs to the ORC2 family.</text>
</comment>
<keyword evidence="10" id="KW-1185">Reference proteome</keyword>
<evidence type="ECO:0000259" key="8">
    <source>
        <dbReference type="Pfam" id="PF24882"/>
    </source>
</evidence>
<dbReference type="InterPro" id="IPR007220">
    <property type="entry name" value="ORC2"/>
</dbReference>
<gene>
    <name evidence="9" type="ORF">D9756_008351</name>
</gene>
<keyword evidence="3 5" id="KW-0235">DNA replication</keyword>
<dbReference type="PANTHER" id="PTHR14052:SF0">
    <property type="entry name" value="ORIGIN RECOGNITION COMPLEX SUBUNIT 2"/>
    <property type="match status" value="1"/>
</dbReference>
<sequence>MPPRLKRQHSEAQDSESSEDNDIQEESDHSEDDSEQDELPTTSPSKGKGKGKAYSSSNIIVQTSFDAYFAYTSSRTQTSSNVFTNLVLPLSAEEYNDAIASARPRLKTPQAIITTPAIYSKLFSQFLVELEEGFNILCYGYGSKRQLLNQFAKDFCSKKGHVVIANGFQPDFTIKDLLSQLENIPDILDLGTLSLTPEKQAQRISDFFSSLSSANAKRPPHLYIIIHNIDSPALRAPRAKSILSLLALTTNIHIIASIDHINAPLIWSSSECSTRKPFSPSIPSPSPSRSPSSSPPSSTSTINATPSRGFSWLYHDLTTLSPYDFELTYIDRTSLTSAHGGGPRKKADFASTLPSTLNPSASLPGGGVTNMSETAALHILASVTQKAQKLFILLGKRQLDAIEELGSGGAGANVVVDLQATAIGYDALFNLARADFIATNDTALRALLGEYRDHGLIVSAQGASGSGGEVLWIPLRKERLASVLENLQGHAS</sequence>
<dbReference type="GO" id="GO:0005664">
    <property type="term" value="C:nuclear origin of replication recognition complex"/>
    <property type="evidence" value="ECO:0007669"/>
    <property type="project" value="UniProtKB-UniRule"/>
</dbReference>
<comment type="function">
    <text evidence="5">Component of the origin recognition complex (ORC) that binds origins of replication. DNA-binding is ATP-dependent. ORC is required to assemble the pre-replication complex necessary to initiate DNA replication.</text>
</comment>
<feature type="domain" description="Origin recognition complex subunit 2 RecA-like" evidence="7">
    <location>
        <begin position="118"/>
        <end position="316"/>
    </location>
</feature>